<keyword evidence="1" id="KW-0812">Transmembrane</keyword>
<reference evidence="2 3" key="1">
    <citation type="journal article" date="2013" name="Genome Announc.">
        <title>Genome Sequence of Sporolactobacillus laevolacticus DSM442, an Efficient Polymer-Grade D-Lactate Producer from Agricultural Waste Cottonseed as a Nitrogen Source.</title>
        <authorList>
            <person name="Wang H."/>
            <person name="Wang L."/>
            <person name="Ju J."/>
            <person name="Yu B."/>
            <person name="Ma Y."/>
        </authorList>
    </citation>
    <scope>NUCLEOTIDE SEQUENCE [LARGE SCALE GENOMIC DNA]</scope>
    <source>
        <strain evidence="2 3">DSM 442</strain>
    </source>
</reference>
<dbReference type="Proteomes" id="UP000018296">
    <property type="component" value="Unassembled WGS sequence"/>
</dbReference>
<keyword evidence="3" id="KW-1185">Reference proteome</keyword>
<comment type="caution">
    <text evidence="2">The sequence shown here is derived from an EMBL/GenBank/DDBJ whole genome shotgun (WGS) entry which is preliminary data.</text>
</comment>
<evidence type="ECO:0000256" key="1">
    <source>
        <dbReference type="SAM" id="Phobius"/>
    </source>
</evidence>
<keyword evidence="1" id="KW-1133">Transmembrane helix</keyword>
<dbReference type="RefSeq" id="WP_023508351.1">
    <property type="nucleotide sequence ID" value="NZ_AWTC01000001.1"/>
</dbReference>
<evidence type="ECO:0000313" key="3">
    <source>
        <dbReference type="Proteomes" id="UP000018296"/>
    </source>
</evidence>
<dbReference type="OrthoDB" id="1927595at2"/>
<name>V6J0C7_9BACL</name>
<sequence length="99" mass="10677">MKKRTYFFIGFVLGLVLFIIGALISNHKLVANIAGIVAGISFFISAASVGALVSGDRVRANFWAETKEGRQERIDMALKTAFLGIPILAAAIGLYILFT</sequence>
<dbReference type="PATRIC" id="fig|1395513.3.peg.21"/>
<feature type="transmembrane region" description="Helical" evidence="1">
    <location>
        <begin position="7"/>
        <end position="24"/>
    </location>
</feature>
<evidence type="ECO:0000313" key="2">
    <source>
        <dbReference type="EMBL" id="EST13255.1"/>
    </source>
</evidence>
<proteinExistence type="predicted"/>
<feature type="transmembrane region" description="Helical" evidence="1">
    <location>
        <begin position="30"/>
        <end position="55"/>
    </location>
</feature>
<evidence type="ECO:0008006" key="4">
    <source>
        <dbReference type="Google" id="ProtNLM"/>
    </source>
</evidence>
<dbReference type="InterPro" id="IPR035167">
    <property type="entry name" value="DUF5316"/>
</dbReference>
<keyword evidence="1" id="KW-0472">Membrane</keyword>
<gene>
    <name evidence="2" type="ORF">P343_00105</name>
</gene>
<dbReference type="EMBL" id="AWTC01000001">
    <property type="protein sequence ID" value="EST13255.1"/>
    <property type="molecule type" value="Genomic_DNA"/>
</dbReference>
<dbReference type="Pfam" id="PF17247">
    <property type="entry name" value="DUF5316"/>
    <property type="match status" value="1"/>
</dbReference>
<organism evidence="2 3">
    <name type="scientific">Sporolactobacillus laevolacticus DSM 442</name>
    <dbReference type="NCBI Taxonomy" id="1395513"/>
    <lineage>
        <taxon>Bacteria</taxon>
        <taxon>Bacillati</taxon>
        <taxon>Bacillota</taxon>
        <taxon>Bacilli</taxon>
        <taxon>Bacillales</taxon>
        <taxon>Sporolactobacillaceae</taxon>
        <taxon>Sporolactobacillus</taxon>
    </lineage>
</organism>
<dbReference type="AlphaFoldDB" id="V6J0C7"/>
<feature type="transmembrane region" description="Helical" evidence="1">
    <location>
        <begin position="76"/>
        <end position="98"/>
    </location>
</feature>
<protein>
    <recommendedName>
        <fullName evidence="4">DUF5316 domain-containing protein</fullName>
    </recommendedName>
</protein>
<accession>V6J0C7</accession>